<dbReference type="AlphaFoldDB" id="A0A521BE76"/>
<dbReference type="Gene3D" id="2.60.120.10">
    <property type="entry name" value="Jelly Rolls"/>
    <property type="match status" value="1"/>
</dbReference>
<keyword evidence="3" id="KW-1185">Reference proteome</keyword>
<evidence type="ECO:0000313" key="3">
    <source>
        <dbReference type="Proteomes" id="UP000320300"/>
    </source>
</evidence>
<reference evidence="2 3" key="1">
    <citation type="submission" date="2017-05" db="EMBL/GenBank/DDBJ databases">
        <authorList>
            <person name="Varghese N."/>
            <person name="Submissions S."/>
        </authorList>
    </citation>
    <scope>NUCLEOTIDE SEQUENCE [LARGE SCALE GENOMIC DNA]</scope>
    <source>
        <strain evidence="2 3">DSM 19036</strain>
    </source>
</reference>
<dbReference type="Proteomes" id="UP000320300">
    <property type="component" value="Unassembled WGS sequence"/>
</dbReference>
<dbReference type="EMBL" id="FXTN01000002">
    <property type="protein sequence ID" value="SMO45359.1"/>
    <property type="molecule type" value="Genomic_DNA"/>
</dbReference>
<organism evidence="2 3">
    <name type="scientific">Pedobacter westerhofensis</name>
    <dbReference type="NCBI Taxonomy" id="425512"/>
    <lineage>
        <taxon>Bacteria</taxon>
        <taxon>Pseudomonadati</taxon>
        <taxon>Bacteroidota</taxon>
        <taxon>Sphingobacteriia</taxon>
        <taxon>Sphingobacteriales</taxon>
        <taxon>Sphingobacteriaceae</taxon>
        <taxon>Pedobacter</taxon>
    </lineage>
</organism>
<dbReference type="SUPFAM" id="SSF51206">
    <property type="entry name" value="cAMP-binding domain-like"/>
    <property type="match status" value="1"/>
</dbReference>
<dbReference type="Pfam" id="PF00027">
    <property type="entry name" value="cNMP_binding"/>
    <property type="match status" value="1"/>
</dbReference>
<dbReference type="InterPro" id="IPR014710">
    <property type="entry name" value="RmlC-like_jellyroll"/>
</dbReference>
<name>A0A521BE76_9SPHI</name>
<feature type="domain" description="Cyclic nucleotide-binding" evidence="1">
    <location>
        <begin position="30"/>
        <end position="116"/>
    </location>
</feature>
<gene>
    <name evidence="2" type="ORF">SAMN06265348_102231</name>
</gene>
<accession>A0A521BE76</accession>
<evidence type="ECO:0000259" key="1">
    <source>
        <dbReference type="Pfam" id="PF00027"/>
    </source>
</evidence>
<dbReference type="RefSeq" id="WP_142526914.1">
    <property type="nucleotide sequence ID" value="NZ_CBCSJO010000003.1"/>
</dbReference>
<dbReference type="OrthoDB" id="9152304at2"/>
<dbReference type="InterPro" id="IPR000595">
    <property type="entry name" value="cNMP-bd_dom"/>
</dbReference>
<proteinExistence type="predicted"/>
<evidence type="ECO:0000313" key="2">
    <source>
        <dbReference type="EMBL" id="SMO45359.1"/>
    </source>
</evidence>
<dbReference type="CDD" id="cd00038">
    <property type="entry name" value="CAP_ED"/>
    <property type="match status" value="1"/>
</dbReference>
<sequence length="190" mass="22563">MTDRILSNIAKHIQLSEEETIVFTSLVVRKTVTKKTLILQADEDCRYLYYVHSGALRSYYIDKDGKESTIMFAIADWWITDMYCFLNRKPAMTYLETIEESTIFQISRPNFDLLLETVPKFERFFRILMQNAYTREQLRVMENLSLTAEERYHSFVRKYPQIARQVTKKQIASYLGITPEFLSTLRKPEI</sequence>
<protein>
    <submittedName>
        <fullName evidence="2">cAMP-binding domain of CRP or a regulatory subunit of cAMP-dependent protein kinases</fullName>
    </submittedName>
</protein>
<dbReference type="InterPro" id="IPR018490">
    <property type="entry name" value="cNMP-bd_dom_sf"/>
</dbReference>